<protein>
    <submittedName>
        <fullName evidence="4">SDR family NAD(P)-dependent oxidoreductase</fullName>
    </submittedName>
</protein>
<dbReference type="PRINTS" id="PR00081">
    <property type="entry name" value="GDHRDH"/>
</dbReference>
<reference evidence="4" key="1">
    <citation type="submission" date="2020-03" db="EMBL/GenBank/DDBJ databases">
        <title>Molecular networking-based the target discovery of potent antiproliferative macrolactams: 5/6/7/16 polycyclic ansamycins and glycosylated trienomycin from Streptomyces cacaoi subsp. asoensis.</title>
        <authorList>
            <person name="Liu L.-L."/>
        </authorList>
    </citation>
    <scope>NUCLEOTIDE SEQUENCE [LARGE SCALE GENOMIC DNA]</scope>
    <source>
        <strain evidence="4">H2S5</strain>
    </source>
</reference>
<dbReference type="Proteomes" id="UP000502665">
    <property type="component" value="Chromosome"/>
</dbReference>
<dbReference type="InterPro" id="IPR036291">
    <property type="entry name" value="NAD(P)-bd_dom_sf"/>
</dbReference>
<accession>A0A6M4WS94</accession>
<dbReference type="InterPro" id="IPR002347">
    <property type="entry name" value="SDR_fam"/>
</dbReference>
<dbReference type="GO" id="GO:0016491">
    <property type="term" value="F:oxidoreductase activity"/>
    <property type="evidence" value="ECO:0007669"/>
    <property type="project" value="UniProtKB-KW"/>
</dbReference>
<proteinExistence type="inferred from homology"/>
<sequence length="159" mass="16673">MTGASRCARRSVVVTGATGGIGAATALRLAGLGWDVIGTARNQEKADLLVSAAARRGLGLRTVVLDVADPFSCRGAMARVEEMTGGGAWAVMNNAGVPQAGSVEDVSDEQARHLLEVNLLGAMRICRLALPGMRRRRRDADQLDDIDTSPGMAYRPVGN</sequence>
<dbReference type="SUPFAM" id="SSF51735">
    <property type="entry name" value="NAD(P)-binding Rossmann-fold domains"/>
    <property type="match status" value="1"/>
</dbReference>
<dbReference type="Gene3D" id="3.40.50.720">
    <property type="entry name" value="NAD(P)-binding Rossmann-like Domain"/>
    <property type="match status" value="1"/>
</dbReference>
<keyword evidence="5" id="KW-1185">Reference proteome</keyword>
<dbReference type="PANTHER" id="PTHR44196:SF1">
    <property type="entry name" value="DEHYDROGENASE_REDUCTASE SDR FAMILY MEMBER 7B"/>
    <property type="match status" value="1"/>
</dbReference>
<evidence type="ECO:0000313" key="4">
    <source>
        <dbReference type="EMBL" id="QJS99172.1"/>
    </source>
</evidence>
<keyword evidence="2" id="KW-0560">Oxidoreductase</keyword>
<dbReference type="AlphaFoldDB" id="A0A6M4WS94"/>
<dbReference type="PANTHER" id="PTHR44196">
    <property type="entry name" value="DEHYDROGENASE/REDUCTASE SDR FAMILY MEMBER 7B"/>
    <property type="match status" value="1"/>
</dbReference>
<evidence type="ECO:0000313" key="5">
    <source>
        <dbReference type="Proteomes" id="UP000502665"/>
    </source>
</evidence>
<organism evidence="4 5">
    <name type="scientific">Streptomyces asoensis</name>
    <dbReference type="NCBI Taxonomy" id="249586"/>
    <lineage>
        <taxon>Bacteria</taxon>
        <taxon>Bacillati</taxon>
        <taxon>Actinomycetota</taxon>
        <taxon>Actinomycetes</taxon>
        <taxon>Kitasatosporales</taxon>
        <taxon>Streptomycetaceae</taxon>
        <taxon>Streptomyces</taxon>
    </lineage>
</organism>
<gene>
    <name evidence="4" type="ORF">G9272_01565</name>
</gene>
<name>A0A6M4WS94_9ACTN</name>
<dbReference type="Pfam" id="PF00106">
    <property type="entry name" value="adh_short"/>
    <property type="match status" value="1"/>
</dbReference>
<dbReference type="EMBL" id="CP049838">
    <property type="protein sequence ID" value="QJS99172.1"/>
    <property type="molecule type" value="Genomic_DNA"/>
</dbReference>
<evidence type="ECO:0000256" key="2">
    <source>
        <dbReference type="ARBA" id="ARBA00023002"/>
    </source>
</evidence>
<feature type="region of interest" description="Disordered" evidence="3">
    <location>
        <begin position="140"/>
        <end position="159"/>
    </location>
</feature>
<evidence type="ECO:0000256" key="1">
    <source>
        <dbReference type="ARBA" id="ARBA00006484"/>
    </source>
</evidence>
<evidence type="ECO:0000256" key="3">
    <source>
        <dbReference type="SAM" id="MobiDB-lite"/>
    </source>
</evidence>
<comment type="similarity">
    <text evidence="1">Belongs to the short-chain dehydrogenases/reductases (SDR) family.</text>
</comment>
<dbReference type="GO" id="GO:0016020">
    <property type="term" value="C:membrane"/>
    <property type="evidence" value="ECO:0007669"/>
    <property type="project" value="TreeGrafter"/>
</dbReference>